<dbReference type="AlphaFoldDB" id="A0A4Z2GU09"/>
<protein>
    <recommendedName>
        <fullName evidence="2">Gp5/Type VI secretion system Vgr C-terminal trimerisation domain-containing protein</fullName>
    </recommendedName>
</protein>
<evidence type="ECO:0000259" key="2">
    <source>
        <dbReference type="Pfam" id="PF22178"/>
    </source>
</evidence>
<feature type="region of interest" description="Disordered" evidence="1">
    <location>
        <begin position="1"/>
        <end position="36"/>
    </location>
</feature>
<sequence length="134" mass="14803">MASPSSLEPPPSGTKLSCTWRQTKTTRGQLTGWRRSLNSRAGRGQYAILIFKAQSIEVEAEPSEYVEAESSESVEAEPSESVEAESSESVEAEPSESVEAESSESVEAESNENVYKQKLLNVPLRDSYDLKELW</sequence>
<feature type="compositionally biased region" description="Acidic residues" evidence="1">
    <location>
        <begin position="62"/>
        <end position="110"/>
    </location>
</feature>
<feature type="compositionally biased region" description="Polar residues" evidence="1">
    <location>
        <begin position="14"/>
        <end position="29"/>
    </location>
</feature>
<keyword evidence="4" id="KW-1185">Reference proteome</keyword>
<comment type="caution">
    <text evidence="3">The sequence shown here is derived from an EMBL/GenBank/DDBJ whole genome shotgun (WGS) entry which is preliminary data.</text>
</comment>
<dbReference type="Pfam" id="PF22178">
    <property type="entry name" value="Gp5_trimer_C"/>
    <property type="match status" value="1"/>
</dbReference>
<proteinExistence type="predicted"/>
<evidence type="ECO:0000256" key="1">
    <source>
        <dbReference type="SAM" id="MobiDB-lite"/>
    </source>
</evidence>
<accession>A0A4Z2GU09</accession>
<organism evidence="3 4">
    <name type="scientific">Liparis tanakae</name>
    <name type="common">Tanaka's snailfish</name>
    <dbReference type="NCBI Taxonomy" id="230148"/>
    <lineage>
        <taxon>Eukaryota</taxon>
        <taxon>Metazoa</taxon>
        <taxon>Chordata</taxon>
        <taxon>Craniata</taxon>
        <taxon>Vertebrata</taxon>
        <taxon>Euteleostomi</taxon>
        <taxon>Actinopterygii</taxon>
        <taxon>Neopterygii</taxon>
        <taxon>Teleostei</taxon>
        <taxon>Neoteleostei</taxon>
        <taxon>Acanthomorphata</taxon>
        <taxon>Eupercaria</taxon>
        <taxon>Perciformes</taxon>
        <taxon>Cottioidei</taxon>
        <taxon>Cottales</taxon>
        <taxon>Liparidae</taxon>
        <taxon>Liparis</taxon>
    </lineage>
</organism>
<dbReference type="EMBL" id="SRLO01000424">
    <property type="protein sequence ID" value="TNN56625.1"/>
    <property type="molecule type" value="Genomic_DNA"/>
</dbReference>
<feature type="region of interest" description="Disordered" evidence="1">
    <location>
        <begin position="62"/>
        <end position="112"/>
    </location>
</feature>
<evidence type="ECO:0000313" key="3">
    <source>
        <dbReference type="EMBL" id="TNN56625.1"/>
    </source>
</evidence>
<evidence type="ECO:0000313" key="4">
    <source>
        <dbReference type="Proteomes" id="UP000314294"/>
    </source>
</evidence>
<name>A0A4Z2GU09_9TELE</name>
<dbReference type="Proteomes" id="UP000314294">
    <property type="component" value="Unassembled WGS sequence"/>
</dbReference>
<feature type="domain" description="Gp5/Type VI secretion system Vgr C-terminal trimerisation" evidence="2">
    <location>
        <begin position="52"/>
        <end position="123"/>
    </location>
</feature>
<gene>
    <name evidence="3" type="ORF">EYF80_033162</name>
</gene>
<dbReference type="InterPro" id="IPR054030">
    <property type="entry name" value="Gp5_Vgr_C"/>
</dbReference>
<reference evidence="3 4" key="1">
    <citation type="submission" date="2019-03" db="EMBL/GenBank/DDBJ databases">
        <title>First draft genome of Liparis tanakae, snailfish: a comprehensive survey of snailfish specific genes.</title>
        <authorList>
            <person name="Kim W."/>
            <person name="Song I."/>
            <person name="Jeong J.-H."/>
            <person name="Kim D."/>
            <person name="Kim S."/>
            <person name="Ryu S."/>
            <person name="Song J.Y."/>
            <person name="Lee S.K."/>
        </authorList>
    </citation>
    <scope>NUCLEOTIDE SEQUENCE [LARGE SCALE GENOMIC DNA]</scope>
    <source>
        <tissue evidence="3">Muscle</tissue>
    </source>
</reference>